<dbReference type="InterPro" id="IPR052189">
    <property type="entry name" value="L-asp_N-monooxygenase_NS-form"/>
</dbReference>
<accession>A0A8J7MQU4</accession>
<dbReference type="PANTHER" id="PTHR40254">
    <property type="entry name" value="BLR0577 PROTEIN"/>
    <property type="match status" value="1"/>
</dbReference>
<protein>
    <submittedName>
        <fullName evidence="2">FAD-dependent oxidoreductase</fullName>
    </submittedName>
</protein>
<dbReference type="SUPFAM" id="SSF51905">
    <property type="entry name" value="FAD/NAD(P)-binding domain"/>
    <property type="match status" value="2"/>
</dbReference>
<reference evidence="2" key="1">
    <citation type="submission" date="2021-01" db="EMBL/GenBank/DDBJ databases">
        <title>Genome seq and assembly of Tabrizicola sp. KVB23.</title>
        <authorList>
            <person name="Chhetri G."/>
        </authorList>
    </citation>
    <scope>NUCLEOTIDE SEQUENCE</scope>
    <source>
        <strain evidence="2">KVB23</strain>
    </source>
</reference>
<dbReference type="Proteomes" id="UP000619033">
    <property type="component" value="Unassembled WGS sequence"/>
</dbReference>
<keyword evidence="3" id="KW-1185">Reference proteome</keyword>
<organism evidence="2 3">
    <name type="scientific">Fuscibacter oryzae</name>
    <dbReference type="NCBI Taxonomy" id="2803939"/>
    <lineage>
        <taxon>Bacteria</taxon>
        <taxon>Pseudomonadati</taxon>
        <taxon>Pseudomonadota</taxon>
        <taxon>Alphaproteobacteria</taxon>
        <taxon>Rhodobacterales</taxon>
        <taxon>Paracoccaceae</taxon>
        <taxon>Fuscibacter</taxon>
    </lineage>
</organism>
<evidence type="ECO:0000313" key="3">
    <source>
        <dbReference type="Proteomes" id="UP000619033"/>
    </source>
</evidence>
<gene>
    <name evidence="2" type="ORF">JI744_00965</name>
</gene>
<dbReference type="EMBL" id="JAESVP010000001">
    <property type="protein sequence ID" value="MBL4926663.1"/>
    <property type="molecule type" value="Genomic_DNA"/>
</dbReference>
<dbReference type="InterPro" id="IPR036188">
    <property type="entry name" value="FAD/NAD-bd_sf"/>
</dbReference>
<dbReference type="Pfam" id="PF13454">
    <property type="entry name" value="NAD_binding_9"/>
    <property type="match status" value="1"/>
</dbReference>
<proteinExistence type="predicted"/>
<sequence length="476" mass="50663">MTQHSKGTAHHVTVVGGGLSGAAIAYHLARQVDPTLVQITVIEPRAELGQGLAYSTPDPDHRLNVPDHKMSLSVDDPEDFHRWLHSPEGPVLPGASATLRGEIFAPRHVFASYVAARLRPYLASGQIRHLQDTATGAEELADGRLVLRTEGGARIFADQLVLSITHPAPRLPAEIARLAGHRTLIADAYAPGALDGIAPTDRVLVLGSGLTGADVVATLVQRGHLARIDLLSRHGRFSAPHGPVQAETSGDFAKAPEKTALELLRRVRAVLQADAAAGLTWHAAFDRLRAQGPAIWAALPQPERRRFLRHLRGLWDVHRFRIAPQTHDILQKSIAARRVLPVAGQITIAQANGRKATLQIRLRKSQELLTVEVDRIILATGPSHSDAIRQSPFLTALAGLGLIAPDPLGLGLATAPTGAARHIDGTADERILIGGPLARGTVGELMGVPEVTSWAARLATELLGRVPVAATTVAAG</sequence>
<dbReference type="Gene3D" id="3.50.50.60">
    <property type="entry name" value="FAD/NAD(P)-binding domain"/>
    <property type="match status" value="2"/>
</dbReference>
<evidence type="ECO:0000313" key="2">
    <source>
        <dbReference type="EMBL" id="MBL4926663.1"/>
    </source>
</evidence>
<dbReference type="RefSeq" id="WP_202657427.1">
    <property type="nucleotide sequence ID" value="NZ_JAESVP010000001.1"/>
</dbReference>
<dbReference type="PANTHER" id="PTHR40254:SF1">
    <property type="entry name" value="BLR0577 PROTEIN"/>
    <property type="match status" value="1"/>
</dbReference>
<evidence type="ECO:0000259" key="1">
    <source>
        <dbReference type="Pfam" id="PF13454"/>
    </source>
</evidence>
<name>A0A8J7MQU4_9RHOB</name>
<dbReference type="AlphaFoldDB" id="A0A8J7MQU4"/>
<feature type="domain" description="FAD-dependent urate hydroxylase HpyO/Asp monooxygenase CreE-like FAD/NAD(P)-binding" evidence="1">
    <location>
        <begin position="14"/>
        <end position="166"/>
    </location>
</feature>
<dbReference type="InterPro" id="IPR038732">
    <property type="entry name" value="HpyO/CreE_NAD-binding"/>
</dbReference>
<comment type="caution">
    <text evidence="2">The sequence shown here is derived from an EMBL/GenBank/DDBJ whole genome shotgun (WGS) entry which is preliminary data.</text>
</comment>